<dbReference type="EMBL" id="HE616743">
    <property type="protein sequence ID" value="CCE90461.1"/>
    <property type="molecule type" value="Genomic_DNA"/>
</dbReference>
<dbReference type="Gene3D" id="2.130.10.30">
    <property type="entry name" value="Regulator of chromosome condensation 1/beta-lactamase-inhibitor protein II"/>
    <property type="match status" value="1"/>
</dbReference>
<dbReference type="InterPro" id="IPR051625">
    <property type="entry name" value="Signaling_Regulatory_Domain"/>
</dbReference>
<dbReference type="InterPro" id="IPR000408">
    <property type="entry name" value="Reg_chr_condens"/>
</dbReference>
<feature type="compositionally biased region" description="Polar residues" evidence="3">
    <location>
        <begin position="1155"/>
        <end position="1170"/>
    </location>
</feature>
<evidence type="ECO:0000259" key="4">
    <source>
        <dbReference type="PROSITE" id="PS50097"/>
    </source>
</evidence>
<dbReference type="InterPro" id="IPR000210">
    <property type="entry name" value="BTB/POZ_dom"/>
</dbReference>
<evidence type="ECO:0000256" key="2">
    <source>
        <dbReference type="PROSITE-ProRule" id="PRU00235"/>
    </source>
</evidence>
<feature type="repeat" description="RCC1" evidence="2">
    <location>
        <begin position="279"/>
        <end position="338"/>
    </location>
</feature>
<dbReference type="Gene3D" id="3.30.710.10">
    <property type="entry name" value="Potassium Channel Kv1.1, Chain A"/>
    <property type="match status" value="1"/>
</dbReference>
<feature type="compositionally biased region" description="Basic residues" evidence="3">
    <location>
        <begin position="1179"/>
        <end position="1189"/>
    </location>
</feature>
<dbReference type="PROSITE" id="PS50097">
    <property type="entry name" value="BTB"/>
    <property type="match status" value="1"/>
</dbReference>
<dbReference type="KEGG" id="tdl:TDEL_0B03320"/>
<dbReference type="PANTHER" id="PTHR22872">
    <property type="entry name" value="BTK-BINDING PROTEIN-RELATED"/>
    <property type="match status" value="1"/>
</dbReference>
<feature type="domain" description="BTB" evidence="4">
    <location>
        <begin position="825"/>
        <end position="886"/>
    </location>
</feature>
<proteinExistence type="predicted"/>
<dbReference type="SUPFAM" id="SSF54695">
    <property type="entry name" value="POZ domain"/>
    <property type="match status" value="1"/>
</dbReference>
<evidence type="ECO:0000256" key="3">
    <source>
        <dbReference type="SAM" id="MobiDB-lite"/>
    </source>
</evidence>
<dbReference type="Proteomes" id="UP000005627">
    <property type="component" value="Chromosome 2"/>
</dbReference>
<dbReference type="RefSeq" id="XP_003679672.1">
    <property type="nucleotide sequence ID" value="XM_003679624.1"/>
</dbReference>
<dbReference type="Pfam" id="PF00415">
    <property type="entry name" value="RCC1"/>
    <property type="match status" value="1"/>
</dbReference>
<feature type="region of interest" description="Disordered" evidence="3">
    <location>
        <begin position="1346"/>
        <end position="1383"/>
    </location>
</feature>
<dbReference type="eggNOG" id="KOG0783">
    <property type="taxonomic scope" value="Eukaryota"/>
</dbReference>
<accession>G8ZPB7</accession>
<dbReference type="PROSITE" id="PS50012">
    <property type="entry name" value="RCC1_3"/>
    <property type="match status" value="2"/>
</dbReference>
<keyword evidence="6" id="KW-1185">Reference proteome</keyword>
<feature type="compositionally biased region" description="Polar residues" evidence="3">
    <location>
        <begin position="1122"/>
        <end position="1141"/>
    </location>
</feature>
<keyword evidence="1" id="KW-0677">Repeat</keyword>
<feature type="compositionally biased region" description="Polar residues" evidence="3">
    <location>
        <begin position="1220"/>
        <end position="1242"/>
    </location>
</feature>
<dbReference type="InParanoid" id="G8ZPB7"/>
<feature type="repeat" description="RCC1" evidence="2">
    <location>
        <begin position="226"/>
        <end position="278"/>
    </location>
</feature>
<protein>
    <recommendedName>
        <fullName evidence="4">BTB domain-containing protein</fullName>
    </recommendedName>
</protein>
<dbReference type="OrthoDB" id="1893551at2759"/>
<evidence type="ECO:0000313" key="5">
    <source>
        <dbReference type="EMBL" id="CCE90461.1"/>
    </source>
</evidence>
<dbReference type="PANTHER" id="PTHR22872:SF2">
    <property type="entry name" value="INHIBITOR OF BRUTON TYROSINE KINASE"/>
    <property type="match status" value="1"/>
</dbReference>
<dbReference type="STRING" id="1076872.G8ZPB7"/>
<dbReference type="HOGENOM" id="CLU_005054_0_0_1"/>
<feature type="region of interest" description="Disordered" evidence="3">
    <location>
        <begin position="1110"/>
        <end position="1255"/>
    </location>
</feature>
<reference evidence="5 6" key="1">
    <citation type="journal article" date="2011" name="Proc. Natl. Acad. Sci. U.S.A.">
        <title>Evolutionary erosion of yeast sex chromosomes by mating-type switching accidents.</title>
        <authorList>
            <person name="Gordon J.L."/>
            <person name="Armisen D."/>
            <person name="Proux-Wera E."/>
            <person name="Oheigeartaigh S.S."/>
            <person name="Byrne K.P."/>
            <person name="Wolfe K.H."/>
        </authorList>
    </citation>
    <scope>NUCLEOTIDE SEQUENCE [LARGE SCALE GENOMIC DNA]</scope>
    <source>
        <strain evidence="6">ATCC 10662 / CBS 1146 / NBRC 0425 / NCYC 2629 / NRRL Y-866</strain>
    </source>
</reference>
<dbReference type="InterPro" id="IPR011333">
    <property type="entry name" value="SKP1/BTB/POZ_sf"/>
</dbReference>
<evidence type="ECO:0000313" key="6">
    <source>
        <dbReference type="Proteomes" id="UP000005627"/>
    </source>
</evidence>
<evidence type="ECO:0000256" key="1">
    <source>
        <dbReference type="ARBA" id="ARBA00022737"/>
    </source>
</evidence>
<dbReference type="GeneID" id="11504461"/>
<organism evidence="5 6">
    <name type="scientific">Torulaspora delbrueckii</name>
    <name type="common">Yeast</name>
    <name type="synonym">Candida colliculosa</name>
    <dbReference type="NCBI Taxonomy" id="4950"/>
    <lineage>
        <taxon>Eukaryota</taxon>
        <taxon>Fungi</taxon>
        <taxon>Dikarya</taxon>
        <taxon>Ascomycota</taxon>
        <taxon>Saccharomycotina</taxon>
        <taxon>Saccharomycetes</taxon>
        <taxon>Saccharomycetales</taxon>
        <taxon>Saccharomycetaceae</taxon>
        <taxon>Torulaspora</taxon>
    </lineage>
</organism>
<name>G8ZPB7_TORDE</name>
<dbReference type="InterPro" id="IPR009091">
    <property type="entry name" value="RCC1/BLIP-II"/>
</dbReference>
<gene>
    <name evidence="5" type="primary">TDEL0B03320</name>
    <name evidence="5" type="ORF">TDEL_0B03320</name>
</gene>
<dbReference type="CDD" id="cd18186">
    <property type="entry name" value="BTB_POZ_ZBTB_KLHL-like"/>
    <property type="match status" value="1"/>
</dbReference>
<dbReference type="SUPFAM" id="SSF50985">
    <property type="entry name" value="RCC1/BLIP-II"/>
    <property type="match status" value="1"/>
</dbReference>
<sequence>MPRIAANKKSKHVLEKRDVFGRNIGYLRSCLPELTHFDSVNLYSHDLESGYSPLHVTLQRGYLRKSFLLYKRWKDEIEFLSHKFGGHVFNQLDREGLTPLELYSMRFSKRDRRFPHYIRYQSDLTPSATWSKDPADISEDLRFAFMELPMDEAAQNCIKQRGGSHLLTWGSNVNYQLGTGNKDDRQNMFQLAIDQLNKTDTLELTASRFKKILITRYHSIIVTTENKVYTCGNSSRGRLGNGVADVPQPKFAEILDLKDTEIMMFKTSNHHTLLLTDKSDVYSWGWNGYGQLGYSTNSKNTDLDKVFGSVPKKISFLEGEEVVNISCSKIHSCAVSANGKLFMWGLNVGQLGGFKPVHKTPDSIYQNQDAYVTNTPVITNIANSPVEQVVCTDFATFVRLQGNILQVYTNYTVRSFKIPMAKAKSNKDVDAFAHFTPREIPSKVVDMQCTNTFGNNLTFKYDCGRIGIVTVKEESQNMWTKLPNILPVTLYWSPKFENRKCMDFAISSKGSLIICTAGGEVFTTSGSNNSFEKVHSSRLITGRAISVACEPSFVSFAILKDETSKVPTLYPKDRLLYDFSRYSPKYGARQDIHTRITYGFPEFSMSDYMTDNDFLYTSFDDTDTRKKKRRGFYLADFEKKRTVAVNQDGEKASMDFNIKKDFDFKFRDDKTNEDICQFHKLLLRSIAPWIVKSMIPWYDRSLSFEKFLEFSWGDCDYFQGYWAWAVKSAEFDSGVLAATLKEVVHYFYTDEKPVSARASKLLLKLLDSSYHTSSLPHTLRELLQDHNVRRLPPRSLNSFINPELSPEELASKNNVEETYAKLSEPDVELKLTDGILYGHSLVLRVRSSFFEILLLQLSSHHGSSIDLRNFEHASVENVSCVLRYMYGLPYNEIYSLIRKDHFTEKIQFYLDMLQLCDQLNLDYLKNYTESLTMDFINGETVVPILINASYSNSRLLAQQCCWFICLHIGLLFSKENLELIDDHFDSHIWQQLEDTLKEMCFEVNQQEDNSWYTIPDVNWLELFQTNLHAYNERFMDSKRSFAPVIELKTSTSENKSANRRRSSNQTATKSRKPSFVNNMKVPFVVEEKISWRGAVSAGDTTAIDDNEEFTEVVKKSKRRTSSHSQLQTNRTQSPPSAQTSGKVVIHASKEKDSESLPSLLSQAETSLNEQSEGETAATKIKRSFKKGSQKQRVGQLSAEDLNTQDDTKKTTWGNRPAKASRNSFSSGNSVNHRKQSLPSLYDSNPAPAAGKKREKIPVLSVGPSASSEVRTHGTWGMAAPYIPMSEDISDAMTSQKKPTLEERVAAKEFERWFEHESAKVQKQLNKDNKTVKDGFKAVYKASEGMPEFLTDETSSNKKNGKKPRFKFQSKHKTKNDGADTVLW</sequence>
<feature type="region of interest" description="Disordered" evidence="3">
    <location>
        <begin position="1051"/>
        <end position="1073"/>
    </location>
</feature>
<feature type="compositionally biased region" description="Basic residues" evidence="3">
    <location>
        <begin position="1358"/>
        <end position="1373"/>
    </location>
</feature>